<dbReference type="PANTHER" id="PTHR30146:SF45">
    <property type="entry name" value="CATABOLITE REPRESSOR_ACTIVATOR"/>
    <property type="match status" value="1"/>
</dbReference>
<dbReference type="Proteomes" id="UP000247838">
    <property type="component" value="Unassembled WGS sequence"/>
</dbReference>
<feature type="domain" description="HTH lacI-type" evidence="5">
    <location>
        <begin position="4"/>
        <end position="61"/>
    </location>
</feature>
<dbReference type="HOGENOM" id="CLU_037628_6_0_6"/>
<evidence type="ECO:0000313" key="9">
    <source>
        <dbReference type="Proteomes" id="UP000247838"/>
    </source>
</evidence>
<evidence type="ECO:0000256" key="3">
    <source>
        <dbReference type="ARBA" id="ARBA00023125"/>
    </source>
</evidence>
<dbReference type="CDD" id="cd01392">
    <property type="entry name" value="HTH_LacI"/>
    <property type="match status" value="1"/>
</dbReference>
<dbReference type="Pfam" id="PF00356">
    <property type="entry name" value="LacI"/>
    <property type="match status" value="1"/>
</dbReference>
<dbReference type="GO" id="GO:0000976">
    <property type="term" value="F:transcription cis-regulatory region binding"/>
    <property type="evidence" value="ECO:0007669"/>
    <property type="project" value="TreeGrafter"/>
</dbReference>
<accession>A0A0A7S3X0</accession>
<evidence type="ECO:0000313" key="6">
    <source>
        <dbReference type="EMBL" id="AJA43946.1"/>
    </source>
</evidence>
<proteinExistence type="predicted"/>
<dbReference type="SUPFAM" id="SSF53822">
    <property type="entry name" value="Periplasmic binding protein-like I"/>
    <property type="match status" value="1"/>
</dbReference>
<dbReference type="EMBL" id="CP009056">
    <property type="protein sequence ID" value="AJA43946.1"/>
    <property type="molecule type" value="Genomic_DNA"/>
</dbReference>
<evidence type="ECO:0000256" key="2">
    <source>
        <dbReference type="ARBA" id="ARBA00023015"/>
    </source>
</evidence>
<dbReference type="Gene3D" id="3.40.50.2300">
    <property type="match status" value="2"/>
</dbReference>
<dbReference type="Pfam" id="PF13407">
    <property type="entry name" value="Peripla_BP_4"/>
    <property type="match status" value="1"/>
</dbReference>
<gene>
    <name evidence="7" type="ORF">DKK76_00385</name>
    <name evidence="6" type="ORF">FPB0191_00078</name>
</gene>
<dbReference type="KEGG" id="fpp:FPB0191_00078"/>
<keyword evidence="4" id="KW-0804">Transcription</keyword>
<keyword evidence="3 7" id="KW-0238">DNA-binding</keyword>
<dbReference type="CDD" id="cd06274">
    <property type="entry name" value="PBP1_FruR"/>
    <property type="match status" value="1"/>
</dbReference>
<evidence type="ECO:0000313" key="7">
    <source>
        <dbReference type="EMBL" id="PXY96944.1"/>
    </source>
</evidence>
<dbReference type="GO" id="GO:0055085">
    <property type="term" value="P:transmembrane transport"/>
    <property type="evidence" value="ECO:0007669"/>
    <property type="project" value="UniProtKB-ARBA"/>
</dbReference>
<evidence type="ECO:0000259" key="5">
    <source>
        <dbReference type="PROSITE" id="PS50932"/>
    </source>
</evidence>
<dbReference type="Proteomes" id="UP000030901">
    <property type="component" value="Chromosome"/>
</dbReference>
<dbReference type="RefSeq" id="WP_039103226.1">
    <property type="nucleotide sequence ID" value="NZ_CAMLJH010000001.1"/>
</dbReference>
<dbReference type="SUPFAM" id="SSF47413">
    <property type="entry name" value="lambda repressor-like DNA-binding domains"/>
    <property type="match status" value="1"/>
</dbReference>
<keyword evidence="2" id="KW-0805">Transcription regulation</keyword>
<dbReference type="GO" id="GO:0003700">
    <property type="term" value="F:DNA-binding transcription factor activity"/>
    <property type="evidence" value="ECO:0007669"/>
    <property type="project" value="TreeGrafter"/>
</dbReference>
<dbReference type="Gene3D" id="1.10.260.40">
    <property type="entry name" value="lambda repressor-like DNA-binding domains"/>
    <property type="match status" value="1"/>
</dbReference>
<dbReference type="STRING" id="1267021.FPB0191_00078"/>
<sequence length="332" mass="38204">MKKIKFKDIAKMAGVSTTTVSHIFNGNVDRHRISDHTRLKVINIARQYQHQPNIQRAIIKATRTKTIGVIVPDMSNISFSLFLHKLETIASQKGIQLLIACSHYDSTQEITSAQNLLQRKVDGIITITSLIDDNFYKQIQEETPVLFYDRYIHNSNIPCVTSESIQSVADLVAKKAKVLGEFYFLAADSQLSTINERLIGFKQGIQQAGLTINSDWILCEQYQENIGYYLTEKLVATLGRIPKAIFTPSGNLLEGVLLYLKQQQVKRQDIYLCSYDYNLYHNLLCYDVDIIAQNYDNMVKICFRSIQSLIERKQLKQQLTYIKPRTIYYNQQ</sequence>
<protein>
    <submittedName>
        <fullName evidence="7">LacI family DNA-binding transcriptional regulator</fullName>
    </submittedName>
    <submittedName>
        <fullName evidence="6">Transcriptional regulator, LacI family</fullName>
    </submittedName>
</protein>
<dbReference type="EMBL" id="QGLM01000001">
    <property type="protein sequence ID" value="PXY96944.1"/>
    <property type="molecule type" value="Genomic_DNA"/>
</dbReference>
<dbReference type="PANTHER" id="PTHR30146">
    <property type="entry name" value="LACI-RELATED TRANSCRIPTIONAL REPRESSOR"/>
    <property type="match status" value="1"/>
</dbReference>
<dbReference type="AlphaFoldDB" id="A0A0A7S3X0"/>
<dbReference type="OrthoDB" id="7055227at2"/>
<name>A0A0A7S3X0_FRIPE</name>
<dbReference type="SMART" id="SM00354">
    <property type="entry name" value="HTH_LACI"/>
    <property type="match status" value="1"/>
</dbReference>
<evidence type="ECO:0000256" key="1">
    <source>
        <dbReference type="ARBA" id="ARBA00022491"/>
    </source>
</evidence>
<evidence type="ECO:0000256" key="4">
    <source>
        <dbReference type="ARBA" id="ARBA00023163"/>
    </source>
</evidence>
<dbReference type="InterPro" id="IPR025997">
    <property type="entry name" value="SBP_2_dom"/>
</dbReference>
<keyword evidence="8" id="KW-1185">Reference proteome</keyword>
<dbReference type="InterPro" id="IPR028082">
    <property type="entry name" value="Peripla_BP_I"/>
</dbReference>
<dbReference type="InterPro" id="IPR000843">
    <property type="entry name" value="HTH_LacI"/>
</dbReference>
<reference evidence="7 9" key="2">
    <citation type="submission" date="2018-05" db="EMBL/GenBank/DDBJ databases">
        <title>Reference genomes for bee gut microbiota database.</title>
        <authorList>
            <person name="Ellegaard K.M."/>
        </authorList>
    </citation>
    <scope>NUCLEOTIDE SEQUENCE [LARGE SCALE GENOMIC DNA]</scope>
    <source>
        <strain evidence="7 9">ESL0167</strain>
    </source>
</reference>
<evidence type="ECO:0000313" key="8">
    <source>
        <dbReference type="Proteomes" id="UP000030901"/>
    </source>
</evidence>
<dbReference type="InterPro" id="IPR010982">
    <property type="entry name" value="Lambda_DNA-bd_dom_sf"/>
</dbReference>
<dbReference type="PROSITE" id="PS50932">
    <property type="entry name" value="HTH_LACI_2"/>
    <property type="match status" value="1"/>
</dbReference>
<organism evidence="6 8">
    <name type="scientific">Frischella perrara</name>
    <dbReference type="NCBI Taxonomy" id="1267021"/>
    <lineage>
        <taxon>Bacteria</taxon>
        <taxon>Pseudomonadati</taxon>
        <taxon>Pseudomonadota</taxon>
        <taxon>Gammaproteobacteria</taxon>
        <taxon>Orbales</taxon>
        <taxon>Orbaceae</taxon>
        <taxon>Frischella</taxon>
    </lineage>
</organism>
<keyword evidence="1" id="KW-0678">Repressor</keyword>
<reference evidence="6 8" key="1">
    <citation type="journal article" date="2014" name="Appl. Environ. Microbiol.">
        <title>Gut symbionts from distinct hosts exhibit genotoxic activity via divergent colibactin biosynthetic pathways.</title>
        <authorList>
            <person name="Engel P."/>
            <person name="Vizcaino M.I."/>
            <person name="Crawford J.M."/>
        </authorList>
    </citation>
    <scope>NUCLEOTIDE SEQUENCE [LARGE SCALE GENOMIC DNA]</scope>
    <source>
        <strain evidence="6 8">PEB0191</strain>
    </source>
</reference>